<keyword evidence="5" id="KW-0472">Membrane</keyword>
<evidence type="ECO:0000256" key="5">
    <source>
        <dbReference type="SAM" id="Phobius"/>
    </source>
</evidence>
<evidence type="ECO:0000313" key="8">
    <source>
        <dbReference type="Proteomes" id="UP000014680"/>
    </source>
</evidence>
<dbReference type="InterPro" id="IPR001245">
    <property type="entry name" value="Ser-Thr/Tyr_kinase_cat_dom"/>
</dbReference>
<proteinExistence type="predicted"/>
<evidence type="ECO:0000256" key="3">
    <source>
        <dbReference type="ARBA" id="ARBA00022840"/>
    </source>
</evidence>
<dbReference type="InterPro" id="IPR006212">
    <property type="entry name" value="Furin_repeat"/>
</dbReference>
<dbReference type="OrthoDB" id="27819at2759"/>
<keyword evidence="5" id="KW-1133">Transmembrane helix</keyword>
<dbReference type="InterPro" id="IPR000719">
    <property type="entry name" value="Prot_kinase_dom"/>
</dbReference>
<dbReference type="GeneID" id="14886060"/>
<gene>
    <name evidence="7" type="ORF">EIN_336710</name>
</gene>
<sequence length="988" mass="110952">MCDAFYFNKNKKCIQCKTGKLFGNTCYDLSSVSNCKKSNKNFGCEDCENGYGNSIYSCNSCGSNCNRCVSNTLQNSFTCIECKNGYYLKNGECETYDNTNTKLFSLNYTILCHSGYYSTVTSCEKCIDNNCNICVETGMRCVICNTKYYLENGKCIPFKEGTLYSQDNFVTCEKGYYVNIIQNKETTCTKCSETYGENCKTCNSKICTNCTKGVLDSNGYCTLNSGCEIIENGMCVRCQTQLNTQYFNGAKCVLCDKSVNCTKCEFNKCVECSENSYLYDGECHSTINKNCEIISTTNNFCLSCPNGFYLNTQKMCISCGNNCSVCSLESVSSTRSFKLDDASVTQNDLTLVCKLCKGGYAFKENTGICLDSKETTENCKNAIPGTSSSGCAVCMDGYYRDNVICKPCISNCEYCNTNSTCLICASEYFLLTNSTRCVPNSENLNCKKVLPSGCDMCNDGFFVDKQFCTSCDLKTSFCVNCNKQSGQCNSCMPNYILSGQSCVTFSTIKNCKEEQNSKCSKCSFWYIPSVNGIGCKSHAVWWIILLVILFLIICVVFVIFIAFYFTKFVSKIIHKQKQEETTTIFNMNKSNVYFTPITPSSKIVVNKNALEFIGGDKIEIPVSEETRELLCVGNCAKNSIKVQFSTQESVKKYSLQIVPQIIVIPRGKAVEFGISVIPNCTCNISDDILLISVNLKSGVTETNNIKIGFSTEITTKLDYDEINKDKKVGEGSFGIVYKGTFRGNIVAIKQMKNSNHLDDQMAEFTKEVEMLDKFRSEYIVYFYGAVFDINKTCMVTEFANLGSLNDLISHKQSEEVNTKIRVKLLLDGAKGISYLHSNGILHRDIKPDNFLVFSLDINDKVNAKLTDFGSSRNINLLMTNMTFTKCIGTPSYMAPEVLKKEHYKSVADVYSFGITMYEIFAWKEAYPTKKFKFPWKIAEFVMSGKRVEKIETMTDNEYEIVQKCWCTNPIDRLNITLIIKELDTLLKQ</sequence>
<keyword evidence="7" id="KW-0418">Kinase</keyword>
<dbReference type="SUPFAM" id="SSF56112">
    <property type="entry name" value="Protein kinase-like (PK-like)"/>
    <property type="match status" value="1"/>
</dbReference>
<keyword evidence="5" id="KW-0812">Transmembrane</keyword>
<dbReference type="GO" id="GO:0004709">
    <property type="term" value="F:MAP kinase kinase kinase activity"/>
    <property type="evidence" value="ECO:0007669"/>
    <property type="project" value="UniProtKB-EC"/>
</dbReference>
<dbReference type="SMART" id="SM00261">
    <property type="entry name" value="FU"/>
    <property type="match status" value="6"/>
</dbReference>
<dbReference type="InterPro" id="IPR009030">
    <property type="entry name" value="Growth_fac_rcpt_cys_sf"/>
</dbReference>
<feature type="transmembrane region" description="Helical" evidence="5">
    <location>
        <begin position="539"/>
        <end position="565"/>
    </location>
</feature>
<reference evidence="7 8" key="1">
    <citation type="submission" date="2012-10" db="EMBL/GenBank/DDBJ databases">
        <authorList>
            <person name="Zafar N."/>
            <person name="Inman J."/>
            <person name="Hall N."/>
            <person name="Lorenzi H."/>
            <person name="Caler E."/>
        </authorList>
    </citation>
    <scope>NUCLEOTIDE SEQUENCE [LARGE SCALE GENOMIC DNA]</scope>
    <source>
        <strain evidence="7 8">IP1</strain>
    </source>
</reference>
<dbReference type="InterPro" id="IPR008271">
    <property type="entry name" value="Ser/Thr_kinase_AS"/>
</dbReference>
<dbReference type="PROSITE" id="PS00107">
    <property type="entry name" value="PROTEIN_KINASE_ATP"/>
    <property type="match status" value="1"/>
</dbReference>
<keyword evidence="7" id="KW-0808">Transferase</keyword>
<dbReference type="SMART" id="SM00181">
    <property type="entry name" value="EGF"/>
    <property type="match status" value="6"/>
</dbReference>
<evidence type="ECO:0000313" key="7">
    <source>
        <dbReference type="EMBL" id="ELP87083.1"/>
    </source>
</evidence>
<accession>L7FLD1</accession>
<keyword evidence="3 4" id="KW-0067">ATP-binding</keyword>
<dbReference type="VEuPathDB" id="AmoebaDB:EIN_336710"/>
<keyword evidence="8" id="KW-1185">Reference proteome</keyword>
<keyword evidence="2 4" id="KW-0547">Nucleotide-binding</keyword>
<dbReference type="InterPro" id="IPR017441">
    <property type="entry name" value="Protein_kinase_ATP_BS"/>
</dbReference>
<dbReference type="GO" id="GO:0005524">
    <property type="term" value="F:ATP binding"/>
    <property type="evidence" value="ECO:0007669"/>
    <property type="project" value="UniProtKB-UniRule"/>
</dbReference>
<dbReference type="Gene3D" id="2.10.220.10">
    <property type="entry name" value="Hormone Receptor, Insulin-like Growth Factor Receptor 1, Chain A, domain 2"/>
    <property type="match status" value="1"/>
</dbReference>
<name>L7FLD1_ENTIV</name>
<dbReference type="PANTHER" id="PTHR45756">
    <property type="entry name" value="PALMITOYLTRANSFERASE"/>
    <property type="match status" value="1"/>
</dbReference>
<evidence type="ECO:0000256" key="4">
    <source>
        <dbReference type="PROSITE-ProRule" id="PRU10141"/>
    </source>
</evidence>
<dbReference type="PROSITE" id="PS50011">
    <property type="entry name" value="PROTEIN_KINASE_DOM"/>
    <property type="match status" value="1"/>
</dbReference>
<evidence type="ECO:0000259" key="6">
    <source>
        <dbReference type="PROSITE" id="PS50011"/>
    </source>
</evidence>
<feature type="binding site" evidence="4">
    <location>
        <position position="749"/>
    </location>
    <ligand>
        <name>ATP</name>
        <dbReference type="ChEBI" id="CHEBI:30616"/>
    </ligand>
</feature>
<dbReference type="Gene3D" id="1.10.510.10">
    <property type="entry name" value="Transferase(Phosphotransferase) domain 1"/>
    <property type="match status" value="1"/>
</dbReference>
<dbReference type="Pfam" id="PF07714">
    <property type="entry name" value="PK_Tyr_Ser-Thr"/>
    <property type="match status" value="1"/>
</dbReference>
<dbReference type="PANTHER" id="PTHR45756:SF1">
    <property type="entry name" value="PROTEIN KINASE DOMAIN CONTAINING PROTEIN"/>
    <property type="match status" value="1"/>
</dbReference>
<dbReference type="InterPro" id="IPR011009">
    <property type="entry name" value="Kinase-like_dom_sf"/>
</dbReference>
<dbReference type="EMBL" id="KB206865">
    <property type="protein sequence ID" value="ELP87083.1"/>
    <property type="molecule type" value="Genomic_DNA"/>
</dbReference>
<dbReference type="Gene3D" id="3.30.200.20">
    <property type="entry name" value="Phosphorylase Kinase, domain 1"/>
    <property type="match status" value="1"/>
</dbReference>
<dbReference type="PROSITE" id="PS00108">
    <property type="entry name" value="PROTEIN_KINASE_ST"/>
    <property type="match status" value="1"/>
</dbReference>
<dbReference type="KEGG" id="eiv:EIN_336710"/>
<dbReference type="Proteomes" id="UP000014680">
    <property type="component" value="Unassembled WGS sequence"/>
</dbReference>
<feature type="domain" description="Protein kinase" evidence="6">
    <location>
        <begin position="722"/>
        <end position="986"/>
    </location>
</feature>
<dbReference type="RefSeq" id="XP_004253854.1">
    <property type="nucleotide sequence ID" value="XM_004253806.1"/>
</dbReference>
<keyword evidence="1" id="KW-0723">Serine/threonine-protein kinase</keyword>
<dbReference type="OMA" id="WINDINY"/>
<organism evidence="7 8">
    <name type="scientific">Entamoeba invadens IP1</name>
    <dbReference type="NCBI Taxonomy" id="370355"/>
    <lineage>
        <taxon>Eukaryota</taxon>
        <taxon>Amoebozoa</taxon>
        <taxon>Evosea</taxon>
        <taxon>Archamoebae</taxon>
        <taxon>Mastigamoebida</taxon>
        <taxon>Entamoebidae</taxon>
        <taxon>Entamoeba</taxon>
    </lineage>
</organism>
<evidence type="ECO:0000256" key="1">
    <source>
        <dbReference type="ARBA" id="ARBA00022527"/>
    </source>
</evidence>
<dbReference type="InterPro" id="IPR000742">
    <property type="entry name" value="EGF"/>
</dbReference>
<dbReference type="EC" id="2.7.11.25" evidence="7"/>
<dbReference type="AlphaFoldDB" id="L7FLD1"/>
<dbReference type="SMART" id="SM00220">
    <property type="entry name" value="S_TKc"/>
    <property type="match status" value="1"/>
</dbReference>
<dbReference type="SUPFAM" id="SSF57184">
    <property type="entry name" value="Growth factor receptor domain"/>
    <property type="match status" value="2"/>
</dbReference>
<protein>
    <submittedName>
        <fullName evidence="7">Protein serine/threonine kinase, putative</fullName>
        <ecNumber evidence="7">2.7.11.25</ecNumber>
    </submittedName>
</protein>
<evidence type="ECO:0000256" key="2">
    <source>
        <dbReference type="ARBA" id="ARBA00022741"/>
    </source>
</evidence>
<dbReference type="InterPro" id="IPR053215">
    <property type="entry name" value="TKL_Ser/Thr_kinase"/>
</dbReference>